<comment type="catalytic activity">
    <reaction evidence="7">
        <text>Couples ATP hydrolysis with the unwinding of duplex DNA by translocating in the 3'-5' direction.</text>
        <dbReference type="EC" id="5.6.2.4"/>
    </reaction>
</comment>
<dbReference type="Pfam" id="PF00580">
    <property type="entry name" value="UvrD-helicase"/>
    <property type="match status" value="1"/>
</dbReference>
<keyword evidence="13" id="KW-1185">Reference proteome</keyword>
<evidence type="ECO:0000256" key="8">
    <source>
        <dbReference type="ARBA" id="ARBA00034808"/>
    </source>
</evidence>
<dbReference type="InterPro" id="IPR000212">
    <property type="entry name" value="DNA_helicase_UvrD/REP"/>
</dbReference>
<keyword evidence="2 10" id="KW-0547">Nucleotide-binding</keyword>
<evidence type="ECO:0000313" key="13">
    <source>
        <dbReference type="Proteomes" id="UP000662957"/>
    </source>
</evidence>
<proteinExistence type="inferred from homology"/>
<gene>
    <name evidence="12" type="ORF">JX001_05205</name>
</gene>
<dbReference type="Proteomes" id="UP000662957">
    <property type="component" value="Chromosome"/>
</dbReference>
<protein>
    <recommendedName>
        <fullName evidence="8">DNA 3'-5' helicase</fullName>
        <ecNumber evidence="8">5.6.2.4</ecNumber>
    </recommendedName>
</protein>
<dbReference type="InterPro" id="IPR013986">
    <property type="entry name" value="DExx_box_DNA_helicase_dom_sf"/>
</dbReference>
<reference evidence="12 13" key="1">
    <citation type="submission" date="2021-02" db="EMBL/GenBank/DDBJ databases">
        <title>Brevundimonas sp. CS1 genome sequence.</title>
        <authorList>
            <person name="Lee K."/>
            <person name="Choi Y.-J."/>
            <person name="Son H.-R."/>
        </authorList>
    </citation>
    <scope>NUCLEOTIDE SEQUENCE [LARGE SCALE GENOMIC DNA]</scope>
    <source>
        <strain evidence="12 13">CS1</strain>
    </source>
</reference>
<accession>A0ABX7LQU4</accession>
<comment type="caution">
    <text evidence="10">Lacks conserved residue(s) required for the propagation of feature annotation.</text>
</comment>
<sequence length="489" mass="54827">MIDAHETERRLAEHCQASQHRVSPFHCAYNYTSRGPELRGIDAGFQPAVMEVLGWYWEDLHANRQIDFEMILRFAHELISTVPSIAILLSQMFRFVLIDEYQDTKEIQYDIVAHIMRAGVGRTNAFVVGDANQAIFGSLGGYAIAQAQFAADCGAPFTAKSLSVNYRSSERIVGYFSNYHVMPAAISAEGKDRLFPSKITYDHVTEARDLEDALIGLLRYNIETAGIAPREICIVGPQWIPLAVVTRRLVAALPEYSFDGPGIAPFARNIDNFFYKLARLALTEPSPQLYVRRLRWAGEVIAEMEHAGVSVKNISRKSLLRTCNSIEIGEDDGLTYLDLFFDELFFQLGLELADYPNLAEHREMFVGDSQKRIESLERGGLQGITDIAMFRRVFASRSGITISTIHQVKGAEFDAVISFALLQGMVPNSNDAHVDSANKLLYVICSRARKNLHLISETGRVNWRGDPYNPTDVLAAYPFAYDPIPDEEA</sequence>
<evidence type="ECO:0000259" key="11">
    <source>
        <dbReference type="PROSITE" id="PS51198"/>
    </source>
</evidence>
<feature type="domain" description="UvrD-like helicase ATP-binding" evidence="11">
    <location>
        <begin position="1"/>
        <end position="169"/>
    </location>
</feature>
<evidence type="ECO:0000256" key="4">
    <source>
        <dbReference type="ARBA" id="ARBA00022806"/>
    </source>
</evidence>
<evidence type="ECO:0000256" key="9">
    <source>
        <dbReference type="ARBA" id="ARBA00048988"/>
    </source>
</evidence>
<evidence type="ECO:0000256" key="1">
    <source>
        <dbReference type="ARBA" id="ARBA00009922"/>
    </source>
</evidence>
<dbReference type="GO" id="GO:0004386">
    <property type="term" value="F:helicase activity"/>
    <property type="evidence" value="ECO:0007669"/>
    <property type="project" value="UniProtKB-KW"/>
</dbReference>
<name>A0ABX7LQU4_9CAUL</name>
<keyword evidence="5 10" id="KW-0067">ATP-binding</keyword>
<evidence type="ECO:0000256" key="6">
    <source>
        <dbReference type="ARBA" id="ARBA00023235"/>
    </source>
</evidence>
<dbReference type="PANTHER" id="PTHR11070">
    <property type="entry name" value="UVRD / RECB / PCRA DNA HELICASE FAMILY MEMBER"/>
    <property type="match status" value="1"/>
</dbReference>
<keyword evidence="4 10" id="KW-0347">Helicase</keyword>
<dbReference type="EMBL" id="CP070968">
    <property type="protein sequence ID" value="QSF55203.1"/>
    <property type="molecule type" value="Genomic_DNA"/>
</dbReference>
<dbReference type="PROSITE" id="PS51198">
    <property type="entry name" value="UVRD_HELICASE_ATP_BIND"/>
    <property type="match status" value="1"/>
</dbReference>
<dbReference type="Gene3D" id="3.40.50.300">
    <property type="entry name" value="P-loop containing nucleotide triphosphate hydrolases"/>
    <property type="match status" value="2"/>
</dbReference>
<evidence type="ECO:0000256" key="2">
    <source>
        <dbReference type="ARBA" id="ARBA00022741"/>
    </source>
</evidence>
<dbReference type="InterPro" id="IPR014016">
    <property type="entry name" value="UvrD-like_ATP-bd"/>
</dbReference>
<keyword evidence="3 10" id="KW-0378">Hydrolase</keyword>
<comment type="catalytic activity">
    <reaction evidence="9">
        <text>ATP + H2O = ADP + phosphate + H(+)</text>
        <dbReference type="Rhea" id="RHEA:13065"/>
        <dbReference type="ChEBI" id="CHEBI:15377"/>
        <dbReference type="ChEBI" id="CHEBI:15378"/>
        <dbReference type="ChEBI" id="CHEBI:30616"/>
        <dbReference type="ChEBI" id="CHEBI:43474"/>
        <dbReference type="ChEBI" id="CHEBI:456216"/>
        <dbReference type="EC" id="5.6.2.4"/>
    </reaction>
</comment>
<dbReference type="InterPro" id="IPR027417">
    <property type="entry name" value="P-loop_NTPase"/>
</dbReference>
<evidence type="ECO:0000256" key="3">
    <source>
        <dbReference type="ARBA" id="ARBA00022801"/>
    </source>
</evidence>
<organism evidence="12 13">
    <name type="scientific">Brevundimonas fontaquae</name>
    <dbReference type="NCBI Taxonomy" id="2813778"/>
    <lineage>
        <taxon>Bacteria</taxon>
        <taxon>Pseudomonadati</taxon>
        <taxon>Pseudomonadota</taxon>
        <taxon>Alphaproteobacteria</taxon>
        <taxon>Caulobacterales</taxon>
        <taxon>Caulobacteraceae</taxon>
        <taxon>Brevundimonas</taxon>
    </lineage>
</organism>
<dbReference type="EC" id="5.6.2.4" evidence="8"/>
<evidence type="ECO:0000256" key="10">
    <source>
        <dbReference type="PROSITE-ProRule" id="PRU00560"/>
    </source>
</evidence>
<evidence type="ECO:0000256" key="5">
    <source>
        <dbReference type="ARBA" id="ARBA00022840"/>
    </source>
</evidence>
<comment type="similarity">
    <text evidence="1">Belongs to the helicase family. UvrD subfamily.</text>
</comment>
<dbReference type="Pfam" id="PF13361">
    <property type="entry name" value="UvrD_C"/>
    <property type="match status" value="1"/>
</dbReference>
<dbReference type="SUPFAM" id="SSF52540">
    <property type="entry name" value="P-loop containing nucleoside triphosphate hydrolases"/>
    <property type="match status" value="1"/>
</dbReference>
<evidence type="ECO:0000313" key="12">
    <source>
        <dbReference type="EMBL" id="QSF55203.1"/>
    </source>
</evidence>
<dbReference type="InterPro" id="IPR014017">
    <property type="entry name" value="DNA_helicase_UvrD-like_C"/>
</dbReference>
<evidence type="ECO:0000256" key="7">
    <source>
        <dbReference type="ARBA" id="ARBA00034617"/>
    </source>
</evidence>
<keyword evidence="6" id="KW-0413">Isomerase</keyword>
<dbReference type="Gene3D" id="1.10.10.160">
    <property type="match status" value="1"/>
</dbReference>